<dbReference type="InterPro" id="IPR000719">
    <property type="entry name" value="Prot_kinase_dom"/>
</dbReference>
<evidence type="ECO:0000313" key="6">
    <source>
        <dbReference type="Proteomes" id="UP000249070"/>
    </source>
</evidence>
<dbReference type="AlphaFoldDB" id="A0AB73TLZ4"/>
<dbReference type="Pfam" id="PF00069">
    <property type="entry name" value="Pkinase"/>
    <property type="match status" value="1"/>
</dbReference>
<proteinExistence type="inferred from homology"/>
<feature type="non-terminal residue" evidence="5">
    <location>
        <position position="1"/>
    </location>
</feature>
<dbReference type="RefSeq" id="WP_146238718.1">
    <property type="nucleotide sequence ID" value="NZ_QHGU01000117.1"/>
</dbReference>
<dbReference type="EMBL" id="QHGU01000117">
    <property type="protein sequence ID" value="PZM53503.1"/>
    <property type="molecule type" value="Genomic_DNA"/>
</dbReference>
<dbReference type="PANTHER" id="PTHR45832">
    <property type="entry name" value="SERINE/THREONINE-PROTEIN KINASE SAMKA-RELATED-RELATED"/>
    <property type="match status" value="1"/>
</dbReference>
<keyword evidence="5" id="KW-0808">Transferase</keyword>
<dbReference type="GO" id="GO:0004672">
    <property type="term" value="F:protein kinase activity"/>
    <property type="evidence" value="ECO:0007669"/>
    <property type="project" value="InterPro"/>
</dbReference>
<protein>
    <submittedName>
        <fullName evidence="5">Protein kinase family protein</fullName>
    </submittedName>
</protein>
<keyword evidence="2" id="KW-0547">Nucleotide-binding</keyword>
<dbReference type="InterPro" id="IPR008266">
    <property type="entry name" value="Tyr_kinase_AS"/>
</dbReference>
<name>A0AB73TLZ4_ENTFC</name>
<dbReference type="InterPro" id="IPR011009">
    <property type="entry name" value="Kinase-like_dom_sf"/>
</dbReference>
<evidence type="ECO:0000256" key="1">
    <source>
        <dbReference type="ARBA" id="ARBA00008874"/>
    </source>
</evidence>
<gene>
    <name evidence="5" type="ORF">DKP91_13985</name>
</gene>
<dbReference type="PROSITE" id="PS00109">
    <property type="entry name" value="PROTEIN_KINASE_TYR"/>
    <property type="match status" value="1"/>
</dbReference>
<sequence length="161" mass="19194">LYQFMKKEPLSPEKIKSIILKIISVVKLLHEKYNIIHRDISFDNVLIDEHQEISVIDFEFSYDLKQWNPPSIIMGTPGFYNANRLNIDQYTDVYSIISLLYFMDNFDLYCNYKNDHNKLTLQRNSIDKGTSSFYFIYLQAQYHSARYSLDMLEHDLRTLSV</sequence>
<comment type="similarity">
    <text evidence="1">Belongs to the protein kinase superfamily. STE Ser/Thr protein kinase family. STE20 subfamily.</text>
</comment>
<keyword evidence="3" id="KW-0067">ATP-binding</keyword>
<dbReference type="InterPro" id="IPR051931">
    <property type="entry name" value="PAK3-like"/>
</dbReference>
<dbReference type="Gene3D" id="1.10.510.10">
    <property type="entry name" value="Transferase(Phosphotransferase) domain 1"/>
    <property type="match status" value="1"/>
</dbReference>
<dbReference type="PROSITE" id="PS50011">
    <property type="entry name" value="PROTEIN_KINASE_DOM"/>
    <property type="match status" value="1"/>
</dbReference>
<dbReference type="SUPFAM" id="SSF56112">
    <property type="entry name" value="Protein kinase-like (PK-like)"/>
    <property type="match status" value="1"/>
</dbReference>
<evidence type="ECO:0000313" key="5">
    <source>
        <dbReference type="EMBL" id="PZM53503.1"/>
    </source>
</evidence>
<evidence type="ECO:0000256" key="2">
    <source>
        <dbReference type="ARBA" id="ARBA00022741"/>
    </source>
</evidence>
<evidence type="ECO:0000259" key="4">
    <source>
        <dbReference type="PROSITE" id="PS50011"/>
    </source>
</evidence>
<dbReference type="GO" id="GO:0005524">
    <property type="term" value="F:ATP binding"/>
    <property type="evidence" value="ECO:0007669"/>
    <property type="project" value="UniProtKB-KW"/>
</dbReference>
<dbReference type="Proteomes" id="UP000249070">
    <property type="component" value="Unassembled WGS sequence"/>
</dbReference>
<organism evidence="5 6">
    <name type="scientific">Enterococcus faecium</name>
    <name type="common">Streptococcus faecium</name>
    <dbReference type="NCBI Taxonomy" id="1352"/>
    <lineage>
        <taxon>Bacteria</taxon>
        <taxon>Bacillati</taxon>
        <taxon>Bacillota</taxon>
        <taxon>Bacilli</taxon>
        <taxon>Lactobacillales</taxon>
        <taxon>Enterococcaceae</taxon>
        <taxon>Enterococcus</taxon>
    </lineage>
</organism>
<reference evidence="5 6" key="1">
    <citation type="submission" date="2018-05" db="EMBL/GenBank/DDBJ databases">
        <title>Vancomycin-resistant Enterococcus faecium strain from Chelyabinsk, Russia.</title>
        <authorList>
            <person name="Gostev V."/>
            <person name="Goncharov A."/>
            <person name="Kolodzhieva V."/>
            <person name="Suvorov A."/>
            <person name="Sidorenko S."/>
            <person name="Zueva L."/>
        </authorList>
    </citation>
    <scope>NUCLEOTIDE SEQUENCE [LARGE SCALE GENOMIC DNA]</scope>
    <source>
        <strain evidence="5 6">20</strain>
    </source>
</reference>
<dbReference type="PANTHER" id="PTHR45832:SF22">
    <property type="entry name" value="SERINE_THREONINE-PROTEIN KINASE SAMKA-RELATED"/>
    <property type="match status" value="1"/>
</dbReference>
<keyword evidence="5" id="KW-0418">Kinase</keyword>
<feature type="domain" description="Protein kinase" evidence="4">
    <location>
        <begin position="1"/>
        <end position="161"/>
    </location>
</feature>
<comment type="caution">
    <text evidence="5">The sequence shown here is derived from an EMBL/GenBank/DDBJ whole genome shotgun (WGS) entry which is preliminary data.</text>
</comment>
<accession>A0AB73TLZ4</accession>
<evidence type="ECO:0000256" key="3">
    <source>
        <dbReference type="ARBA" id="ARBA00022840"/>
    </source>
</evidence>